<geneLocation type="plasmid" evidence="1">
    <name>unnamed2</name>
</geneLocation>
<proteinExistence type="predicted"/>
<dbReference type="RefSeq" id="WP_103428038.1">
    <property type="nucleotide sequence ID" value="NZ_CP026311.1"/>
</dbReference>
<keyword evidence="1" id="KW-0614">Plasmid</keyword>
<accession>A0A2I8VR21</accession>
<keyword evidence="2" id="KW-1185">Reference proteome</keyword>
<sequence length="102" mass="11385">MGVLEDHPDATHVRVTFHPQIWHHGRAVTSDDTETYLVPIEHALTPDGELVADDTDGSDKLARVDDAPDIARNWSGPFYVTVDELVDEIEVETETGNEHTPR</sequence>
<evidence type="ECO:0000313" key="1">
    <source>
        <dbReference type="EMBL" id="AUV84355.1"/>
    </source>
</evidence>
<dbReference type="KEGG" id="srub:C2R22_22670"/>
<dbReference type="EMBL" id="CP026311">
    <property type="protein sequence ID" value="AUV84355.1"/>
    <property type="molecule type" value="Genomic_DNA"/>
</dbReference>
<reference evidence="1 2" key="1">
    <citation type="submission" date="2018-01" db="EMBL/GenBank/DDBJ databases">
        <title>Complete genome sequence of Salinigranum rubrum GX10T, an extremely halophilic archaeon isolated from a marine solar saltern.</title>
        <authorList>
            <person name="Han S."/>
        </authorList>
    </citation>
    <scope>NUCLEOTIDE SEQUENCE [LARGE SCALE GENOMIC DNA]</scope>
    <source>
        <strain evidence="1 2">GX10</strain>
        <plasmid evidence="2">Plasmid unnamed2</plasmid>
    </source>
</reference>
<gene>
    <name evidence="1" type="ORF">C2R22_22670</name>
</gene>
<dbReference type="Proteomes" id="UP000236584">
    <property type="component" value="Plasmid unnamed2"/>
</dbReference>
<dbReference type="OrthoDB" id="275149at2157"/>
<evidence type="ECO:0000313" key="2">
    <source>
        <dbReference type="Proteomes" id="UP000236584"/>
    </source>
</evidence>
<dbReference type="GeneID" id="35594960"/>
<name>A0A2I8VR21_9EURY</name>
<organism evidence="1 2">
    <name type="scientific">Salinigranum rubrum</name>
    <dbReference type="NCBI Taxonomy" id="755307"/>
    <lineage>
        <taxon>Archaea</taxon>
        <taxon>Methanobacteriati</taxon>
        <taxon>Methanobacteriota</taxon>
        <taxon>Stenosarchaea group</taxon>
        <taxon>Halobacteria</taxon>
        <taxon>Halobacteriales</taxon>
        <taxon>Haloferacaceae</taxon>
        <taxon>Salinigranum</taxon>
    </lineage>
</organism>
<protein>
    <submittedName>
        <fullName evidence="1">Uncharacterized protein</fullName>
    </submittedName>
</protein>
<dbReference type="AlphaFoldDB" id="A0A2I8VR21"/>